<evidence type="ECO:0000313" key="3">
    <source>
        <dbReference type="Proteomes" id="UP001160148"/>
    </source>
</evidence>
<protein>
    <recommendedName>
        <fullName evidence="4">Protein ANTAGONIST OF LIKE HETEROCHROMATIN PROTEIN 1-like</fullName>
    </recommendedName>
</protein>
<dbReference type="EMBL" id="CARXXK010000002">
    <property type="protein sequence ID" value="CAI6352943.1"/>
    <property type="molecule type" value="Genomic_DNA"/>
</dbReference>
<sequence>MNEIEIRKKKAAAFIVIHQILNKKTKTKTKHRQRRWWITKLYQNKLHNNGSSLLSTLKFDESTGQFKNFLRMSSQDFETLINMVGPKIQKSDTRFRKAIPVKERLAVTLRFLATGDSYTSLQYLFGMSKQIISLIIPEVCEALIEGLQDNIKVKYIII</sequence>
<comment type="caution">
    <text evidence="1">The sequence shown here is derived from an EMBL/GenBank/DDBJ whole genome shotgun (WGS) entry which is preliminary data.</text>
</comment>
<dbReference type="Proteomes" id="UP001160148">
    <property type="component" value="Unassembled WGS sequence"/>
</dbReference>
<evidence type="ECO:0000313" key="1">
    <source>
        <dbReference type="EMBL" id="CAI6352943.1"/>
    </source>
</evidence>
<organism evidence="1 3">
    <name type="scientific">Macrosiphum euphorbiae</name>
    <name type="common">potato aphid</name>
    <dbReference type="NCBI Taxonomy" id="13131"/>
    <lineage>
        <taxon>Eukaryota</taxon>
        <taxon>Metazoa</taxon>
        <taxon>Ecdysozoa</taxon>
        <taxon>Arthropoda</taxon>
        <taxon>Hexapoda</taxon>
        <taxon>Insecta</taxon>
        <taxon>Pterygota</taxon>
        <taxon>Neoptera</taxon>
        <taxon>Paraneoptera</taxon>
        <taxon>Hemiptera</taxon>
        <taxon>Sternorrhyncha</taxon>
        <taxon>Aphidomorpha</taxon>
        <taxon>Aphidoidea</taxon>
        <taxon>Aphididae</taxon>
        <taxon>Macrosiphini</taxon>
        <taxon>Macrosiphum</taxon>
    </lineage>
</organism>
<evidence type="ECO:0008006" key="4">
    <source>
        <dbReference type="Google" id="ProtNLM"/>
    </source>
</evidence>
<proteinExistence type="predicted"/>
<name>A0AAV0WAY2_9HEMI</name>
<keyword evidence="3" id="KW-1185">Reference proteome</keyword>
<evidence type="ECO:0000313" key="2">
    <source>
        <dbReference type="EMBL" id="CAI6371817.1"/>
    </source>
</evidence>
<accession>A0AAV0WAY2</accession>
<gene>
    <name evidence="2" type="ORF">MEUPH1_LOCUS25772</name>
    <name evidence="1" type="ORF">MEUPH1_LOCUS9126</name>
</gene>
<dbReference type="AlphaFoldDB" id="A0AAV0WAY2"/>
<dbReference type="EMBL" id="CARXXK010001015">
    <property type="protein sequence ID" value="CAI6371817.1"/>
    <property type="molecule type" value="Genomic_DNA"/>
</dbReference>
<reference evidence="1 3" key="1">
    <citation type="submission" date="2023-01" db="EMBL/GenBank/DDBJ databases">
        <authorList>
            <person name="Whitehead M."/>
        </authorList>
    </citation>
    <scope>NUCLEOTIDE SEQUENCE [LARGE SCALE GENOMIC DNA]</scope>
</reference>